<evidence type="ECO:0000313" key="1">
    <source>
        <dbReference type="EMBL" id="CAB4018716.1"/>
    </source>
</evidence>
<dbReference type="AlphaFoldDB" id="A0A7D9J1B3"/>
<dbReference type="Proteomes" id="UP001152795">
    <property type="component" value="Unassembled WGS sequence"/>
</dbReference>
<keyword evidence="2" id="KW-1185">Reference proteome</keyword>
<evidence type="ECO:0000313" key="2">
    <source>
        <dbReference type="Proteomes" id="UP001152795"/>
    </source>
</evidence>
<proteinExistence type="predicted"/>
<organism evidence="1 2">
    <name type="scientific">Paramuricea clavata</name>
    <name type="common">Red gorgonian</name>
    <name type="synonym">Violescent sea-whip</name>
    <dbReference type="NCBI Taxonomy" id="317549"/>
    <lineage>
        <taxon>Eukaryota</taxon>
        <taxon>Metazoa</taxon>
        <taxon>Cnidaria</taxon>
        <taxon>Anthozoa</taxon>
        <taxon>Octocorallia</taxon>
        <taxon>Malacalcyonacea</taxon>
        <taxon>Plexauridae</taxon>
        <taxon>Paramuricea</taxon>
    </lineage>
</organism>
<comment type="caution">
    <text evidence="1">The sequence shown here is derived from an EMBL/GenBank/DDBJ whole genome shotgun (WGS) entry which is preliminary data.</text>
</comment>
<reference evidence="1" key="1">
    <citation type="submission" date="2020-04" db="EMBL/GenBank/DDBJ databases">
        <authorList>
            <person name="Alioto T."/>
            <person name="Alioto T."/>
            <person name="Gomez Garrido J."/>
        </authorList>
    </citation>
    <scope>NUCLEOTIDE SEQUENCE</scope>
    <source>
        <strain evidence="1">A484AB</strain>
    </source>
</reference>
<dbReference type="EMBL" id="CACRXK020010138">
    <property type="protein sequence ID" value="CAB4018716.1"/>
    <property type="molecule type" value="Genomic_DNA"/>
</dbReference>
<accession>A0A7D9J1B3</accession>
<gene>
    <name evidence="1" type="ORF">PACLA_8A063092</name>
</gene>
<protein>
    <submittedName>
        <fullName evidence="1">Uncharacterized protein</fullName>
    </submittedName>
</protein>
<dbReference type="OrthoDB" id="10225917at2759"/>
<name>A0A7D9J1B3_PARCT</name>
<sequence length="355" mass="40435">MAVSQGNNYRRERKQWYLGSNVCLLFGLLFLSMITQTEGTVCSYCGKDFVVLGRHVWRCKARVTSDAFTASPRAASDAGQERSNSVVFPELSFASLNNEHDQEALAADHHLETDDHDLLHAECHCDFNLLFAQDSDPPMPPGQARAIDSVENEETQCLDNSFQRIPVKPGLKLPKTPIGWDNANEYFRANLNISIEITDINTEISSLQDMIYTYFKSNFGPYNNEDDSISEGSIFQQKYNHLSRRQLKYHLSELKNFSVTRQRKRFENFLASTLTAVKNSTLCADIPGFINPSVITGDRLQSDLLLVTGNRCLYILELTVGYESNLQVNANRKRQKYRDLINEQEADYDEVNFVK</sequence>